<evidence type="ECO:0000256" key="1">
    <source>
        <dbReference type="ARBA" id="ARBA00022750"/>
    </source>
</evidence>
<gene>
    <name evidence="4" type="ORF">F3Y22_tig00002237pilonHSYRG01941</name>
</gene>
<dbReference type="PANTHER" id="PTHR11439:SF463">
    <property type="entry name" value="REVERSE TRANSCRIPTASE TY1_COPIA-TYPE DOMAIN-CONTAINING PROTEIN"/>
    <property type="match status" value="1"/>
</dbReference>
<dbReference type="PANTHER" id="PTHR11439">
    <property type="entry name" value="GAG-POL-RELATED RETROTRANSPOSON"/>
    <property type="match status" value="1"/>
</dbReference>
<dbReference type="Proteomes" id="UP000436088">
    <property type="component" value="Unassembled WGS sequence"/>
</dbReference>
<dbReference type="AlphaFoldDB" id="A0A6A3CSV7"/>
<keyword evidence="1" id="KW-0378">Hydrolase</keyword>
<keyword evidence="5" id="KW-1185">Reference proteome</keyword>
<dbReference type="InterPro" id="IPR043502">
    <property type="entry name" value="DNA/RNA_pol_sf"/>
</dbReference>
<dbReference type="Pfam" id="PF07727">
    <property type="entry name" value="RVT_2"/>
    <property type="match status" value="1"/>
</dbReference>
<evidence type="ECO:0000313" key="4">
    <source>
        <dbReference type="EMBL" id="KAE8732360.1"/>
    </source>
</evidence>
<proteinExistence type="predicted"/>
<reference evidence="4" key="1">
    <citation type="submission" date="2019-09" db="EMBL/GenBank/DDBJ databases">
        <title>Draft genome information of white flower Hibiscus syriacus.</title>
        <authorList>
            <person name="Kim Y.-M."/>
        </authorList>
    </citation>
    <scope>NUCLEOTIDE SEQUENCE [LARGE SCALE GENOMIC DNA]</scope>
    <source>
        <strain evidence="4">YM2019G1</strain>
    </source>
</reference>
<dbReference type="CDD" id="cd09272">
    <property type="entry name" value="RNase_HI_RT_Ty1"/>
    <property type="match status" value="1"/>
</dbReference>
<evidence type="ECO:0000313" key="5">
    <source>
        <dbReference type="Proteomes" id="UP000436088"/>
    </source>
</evidence>
<keyword evidence="1" id="KW-0645">Protease</keyword>
<feature type="domain" description="Retrovirus-related Pol polyprotein from transposon TNT 1-94-like beta-barrel" evidence="3">
    <location>
        <begin position="217"/>
        <end position="268"/>
    </location>
</feature>
<comment type="caution">
    <text evidence="4">The sequence shown here is derived from an EMBL/GenBank/DDBJ whole genome shotgun (WGS) entry which is preliminary data.</text>
</comment>
<dbReference type="InterPro" id="IPR013103">
    <property type="entry name" value="RVT_2"/>
</dbReference>
<evidence type="ECO:0000259" key="2">
    <source>
        <dbReference type="Pfam" id="PF07727"/>
    </source>
</evidence>
<dbReference type="Pfam" id="PF22936">
    <property type="entry name" value="Pol_BBD"/>
    <property type="match status" value="1"/>
</dbReference>
<dbReference type="Pfam" id="PF14223">
    <property type="entry name" value="Retrotran_gag_2"/>
    <property type="match status" value="1"/>
</dbReference>
<dbReference type="SUPFAM" id="SSF53098">
    <property type="entry name" value="Ribonuclease H-like"/>
    <property type="match status" value="1"/>
</dbReference>
<feature type="domain" description="Reverse transcriptase Ty1/copia-type" evidence="2">
    <location>
        <begin position="434"/>
        <end position="474"/>
    </location>
</feature>
<dbReference type="EMBL" id="VEPZ02000167">
    <property type="protein sequence ID" value="KAE8732360.1"/>
    <property type="molecule type" value="Genomic_DNA"/>
</dbReference>
<name>A0A6A3CSV7_HIBSY</name>
<organism evidence="4 5">
    <name type="scientific">Hibiscus syriacus</name>
    <name type="common">Rose of Sharon</name>
    <dbReference type="NCBI Taxonomy" id="106335"/>
    <lineage>
        <taxon>Eukaryota</taxon>
        <taxon>Viridiplantae</taxon>
        <taxon>Streptophyta</taxon>
        <taxon>Embryophyta</taxon>
        <taxon>Tracheophyta</taxon>
        <taxon>Spermatophyta</taxon>
        <taxon>Magnoliopsida</taxon>
        <taxon>eudicotyledons</taxon>
        <taxon>Gunneridae</taxon>
        <taxon>Pentapetalae</taxon>
        <taxon>rosids</taxon>
        <taxon>malvids</taxon>
        <taxon>Malvales</taxon>
        <taxon>Malvaceae</taxon>
        <taxon>Malvoideae</taxon>
        <taxon>Hibiscus</taxon>
    </lineage>
</organism>
<sequence>MSISQPAIPIFKGECYEFWSFKMKTLFKSQDLWDLIENEFVDSDDENQLKDNRKKDSKAMFFIQQVVHETIFSRIVGATTSKQAWTILQNEFQGSTKVIVVKLQALRFEILLMKNNEIVQDFLSRVITITSQMKAYGEQITDETIVSKVLRSLPSKFDHVVATIKESKELSAFSFDELMGSLQSHELIKEEVECVVEAKVDNYYSIEITSNAIIVENSGCSNHMTGVRSMFKELDESYKIKVRLGDNKQIKVEGKGTVAVKEKKTRKIITVPMSGNNMFPLEVSDAGDYVFVADQRRCVYGKQRWQSFPIGRSWRASNYLELVHADLCGPMDTESFGGSRELTTPYTPEQNGVAEWKNRTIVEMARSLLKAKQLANDFWAEAIATVVYLQNISPTKAVLNYGSVQKHKARLVVKGYAQQQCIDFDDTFSPIARFETELYVMQPEGFIIQWKEDKVYRLRKALYGLKQAPRAWYKIKQGEDGVFICQKKYAEDLLKRFNMQNFKIAITPMNVNEKLQLEDGTEETDARAFRSLIGGLMYLSHTRPDIVFSVGMVSRFMQSPTKQHFGAAKRILRYIAGTTNYGIWFTHVHNFKLVGFIDSDWTGSLDDRKSNSGYVFSMGSGAITWSSKKQGVTELSTSEVEYVAATSSACQATWLRRLLVDMN</sequence>
<dbReference type="SUPFAM" id="SSF56672">
    <property type="entry name" value="DNA/RNA polymerases"/>
    <property type="match status" value="1"/>
</dbReference>
<dbReference type="InterPro" id="IPR054722">
    <property type="entry name" value="PolX-like_BBD"/>
</dbReference>
<dbReference type="GO" id="GO:0004190">
    <property type="term" value="F:aspartic-type endopeptidase activity"/>
    <property type="evidence" value="ECO:0007669"/>
    <property type="project" value="UniProtKB-KW"/>
</dbReference>
<evidence type="ECO:0000259" key="3">
    <source>
        <dbReference type="Pfam" id="PF22936"/>
    </source>
</evidence>
<keyword evidence="1" id="KW-0064">Aspartyl protease</keyword>
<accession>A0A6A3CSV7</accession>
<dbReference type="InterPro" id="IPR012337">
    <property type="entry name" value="RNaseH-like_sf"/>
</dbReference>
<dbReference type="InterPro" id="IPR036397">
    <property type="entry name" value="RNaseH_sf"/>
</dbReference>
<protein>
    <submittedName>
        <fullName evidence="4">Phytosulfokine receptor 1-like</fullName>
    </submittedName>
</protein>
<dbReference type="GO" id="GO:0003676">
    <property type="term" value="F:nucleic acid binding"/>
    <property type="evidence" value="ECO:0007669"/>
    <property type="project" value="InterPro"/>
</dbReference>
<dbReference type="Gene3D" id="3.30.420.10">
    <property type="entry name" value="Ribonuclease H-like superfamily/Ribonuclease H"/>
    <property type="match status" value="1"/>
</dbReference>